<dbReference type="InterPro" id="IPR036116">
    <property type="entry name" value="FN3_sf"/>
</dbReference>
<keyword evidence="2" id="KW-0175">Coiled coil</keyword>
<proteinExistence type="predicted"/>
<dbReference type="PANTHER" id="PTHR22953:SF153">
    <property type="entry name" value="PURPLE ACID PHOSPHATASE"/>
    <property type="match status" value="1"/>
</dbReference>
<keyword evidence="1 3" id="KW-0732">Signal</keyword>
<dbReference type="InterPro" id="IPR036366">
    <property type="entry name" value="PGBDSf"/>
</dbReference>
<dbReference type="InterPro" id="IPR008963">
    <property type="entry name" value="Purple_acid_Pase-like_N"/>
</dbReference>
<gene>
    <name evidence="5" type="ORF">AUJ44_00060</name>
</gene>
<feature type="signal peptide" evidence="3">
    <location>
        <begin position="1"/>
        <end position="24"/>
    </location>
</feature>
<evidence type="ECO:0000256" key="2">
    <source>
        <dbReference type="SAM" id="Coils"/>
    </source>
</evidence>
<protein>
    <recommendedName>
        <fullName evidence="4">Fibronectin type-III domain-containing protein</fullName>
    </recommendedName>
</protein>
<evidence type="ECO:0000313" key="6">
    <source>
        <dbReference type="Proteomes" id="UP000183206"/>
    </source>
</evidence>
<sequence>MIKKKLGVLVIAAMFISSSFVASAQTTDSAATIAALQTQIQTLLTQVAALQSQIAQMTTRQQQIQSDVQNIRDTFNLYLSTGSSGDEVKSLQELLAQDPTLYPEGLITGYYGSLTARAIMRFQARHGIEQAGVVGPKTRAQLNELFLKINKKIDQEISKAIQNGMHDAFSDDNMFDDDDDDDDDMMDDGHWQNGNKNNKVTLCHNPNTSARHTIIVAGAALKAHLKHGDTQGVCGGGGDTSMSTPDSNAPVLSDISVSVITYNSASVSWRTDELANSAVRYSGTLPLTDGASATSSVVVTTNHKLILTNLAPTTSYYFVVISKDDAGHTATSSVHSFDTLSEPDISTPMISVIQVVDITDTAARVTWSTNESANSRVRFDASLSLSGGSDTVSQASLVTSHSVPLTGLASSTVYYYEVSSSDIASNTATSSIYMFTTAAPDTIAPVISSIEATSTTAIGADIVWATNEAADGIVWYGTTTPITTINAFGFAHHVNFVTSHTLSLTGLTASTTYYYLVGAKDSSGNQATSTEKTFMTE</sequence>
<evidence type="ECO:0000313" key="5">
    <source>
        <dbReference type="EMBL" id="OIO33567.1"/>
    </source>
</evidence>
<dbReference type="Pfam" id="PF16656">
    <property type="entry name" value="Pur_ac_phosph_N"/>
    <property type="match status" value="2"/>
</dbReference>
<feature type="chain" id="PRO_5012814358" description="Fibronectin type-III domain-containing protein" evidence="3">
    <location>
        <begin position="25"/>
        <end position="537"/>
    </location>
</feature>
<dbReference type="InterPro" id="IPR013783">
    <property type="entry name" value="Ig-like_fold"/>
</dbReference>
<dbReference type="PANTHER" id="PTHR22953">
    <property type="entry name" value="ACID PHOSPHATASE RELATED"/>
    <property type="match status" value="1"/>
</dbReference>
<feature type="domain" description="Fibronectin type-III" evidence="4">
    <location>
        <begin position="251"/>
        <end position="342"/>
    </location>
</feature>
<dbReference type="Gene3D" id="2.60.40.380">
    <property type="entry name" value="Purple acid phosphatase-like, N-terminal"/>
    <property type="match status" value="2"/>
</dbReference>
<dbReference type="InterPro" id="IPR003961">
    <property type="entry name" value="FN3_dom"/>
</dbReference>
<dbReference type="AlphaFoldDB" id="A0A1J4VHG9"/>
<dbReference type="InterPro" id="IPR036365">
    <property type="entry name" value="PGBD-like_sf"/>
</dbReference>
<dbReference type="EMBL" id="MNVO01000002">
    <property type="protein sequence ID" value="OIO33567.1"/>
    <property type="molecule type" value="Genomic_DNA"/>
</dbReference>
<dbReference type="Proteomes" id="UP000183206">
    <property type="component" value="Unassembled WGS sequence"/>
</dbReference>
<feature type="domain" description="Fibronectin type-III" evidence="4">
    <location>
        <begin position="349"/>
        <end position="440"/>
    </location>
</feature>
<dbReference type="SUPFAM" id="SSF49363">
    <property type="entry name" value="Purple acid phosphatase, N-terminal domain"/>
    <property type="match status" value="1"/>
</dbReference>
<dbReference type="GO" id="GO:0046872">
    <property type="term" value="F:metal ion binding"/>
    <property type="evidence" value="ECO:0007669"/>
    <property type="project" value="InterPro"/>
</dbReference>
<dbReference type="SUPFAM" id="SSF47090">
    <property type="entry name" value="PGBD-like"/>
    <property type="match status" value="1"/>
</dbReference>
<dbReference type="Gene3D" id="1.10.101.10">
    <property type="entry name" value="PGBD-like superfamily/PGBD"/>
    <property type="match status" value="1"/>
</dbReference>
<dbReference type="InterPro" id="IPR015914">
    <property type="entry name" value="PAPs_N"/>
</dbReference>
<comment type="caution">
    <text evidence="5">The sequence shown here is derived from an EMBL/GenBank/DDBJ whole genome shotgun (WGS) entry which is preliminary data.</text>
</comment>
<dbReference type="GO" id="GO:0003993">
    <property type="term" value="F:acid phosphatase activity"/>
    <property type="evidence" value="ECO:0007669"/>
    <property type="project" value="InterPro"/>
</dbReference>
<dbReference type="Pfam" id="PF01471">
    <property type="entry name" value="PG_binding_1"/>
    <property type="match status" value="1"/>
</dbReference>
<name>A0A1J4VHG9_9BACT</name>
<evidence type="ECO:0000256" key="3">
    <source>
        <dbReference type="SAM" id="SignalP"/>
    </source>
</evidence>
<feature type="coiled-coil region" evidence="2">
    <location>
        <begin position="33"/>
        <end position="60"/>
    </location>
</feature>
<dbReference type="CDD" id="cd00063">
    <property type="entry name" value="FN3"/>
    <property type="match status" value="1"/>
</dbReference>
<evidence type="ECO:0000259" key="4">
    <source>
        <dbReference type="PROSITE" id="PS50853"/>
    </source>
</evidence>
<accession>A0A1J4VHG9</accession>
<dbReference type="InterPro" id="IPR039331">
    <property type="entry name" value="PAPs-like"/>
</dbReference>
<dbReference type="SUPFAM" id="SSF49265">
    <property type="entry name" value="Fibronectin type III"/>
    <property type="match status" value="1"/>
</dbReference>
<dbReference type="SMART" id="SM00060">
    <property type="entry name" value="FN3"/>
    <property type="match status" value="3"/>
</dbReference>
<dbReference type="InterPro" id="IPR002477">
    <property type="entry name" value="Peptidoglycan-bd-like"/>
</dbReference>
<organism evidence="5 6">
    <name type="scientific">Candidatus Nomurabacteria bacterium CG1_02_47_685</name>
    <dbReference type="NCBI Taxonomy" id="1805282"/>
    <lineage>
        <taxon>Bacteria</taxon>
        <taxon>Candidatus Nomuraibacteriota</taxon>
    </lineage>
</organism>
<dbReference type="PROSITE" id="PS50853">
    <property type="entry name" value="FN3"/>
    <property type="match status" value="2"/>
</dbReference>
<dbReference type="Gene3D" id="2.60.40.10">
    <property type="entry name" value="Immunoglobulins"/>
    <property type="match status" value="1"/>
</dbReference>
<reference evidence="5 6" key="1">
    <citation type="journal article" date="2016" name="Environ. Microbiol.">
        <title>Genomic resolution of a cold subsurface aquifer community provides metabolic insights for novel microbes adapted to high CO concentrations.</title>
        <authorList>
            <person name="Probst A.J."/>
            <person name="Castelle C.J."/>
            <person name="Singh A."/>
            <person name="Brown C.T."/>
            <person name="Anantharaman K."/>
            <person name="Sharon I."/>
            <person name="Hug L.A."/>
            <person name="Burstein D."/>
            <person name="Emerson J.B."/>
            <person name="Thomas B.C."/>
            <person name="Banfield J.F."/>
        </authorList>
    </citation>
    <scope>NUCLEOTIDE SEQUENCE [LARGE SCALE GENOMIC DNA]</scope>
    <source>
        <strain evidence="5">CG1_02_47_685</strain>
    </source>
</reference>
<evidence type="ECO:0000256" key="1">
    <source>
        <dbReference type="ARBA" id="ARBA00022729"/>
    </source>
</evidence>